<dbReference type="EMBL" id="CP003989">
    <property type="protein sequence ID" value="AGA34537.1"/>
    <property type="molecule type" value="Genomic_DNA"/>
</dbReference>
<organism evidence="1 2">
    <name type="scientific">Thioalkalivibrio nitratireducens (strain DSM 14787 / UNIQEM 213 / ALEN2)</name>
    <dbReference type="NCBI Taxonomy" id="1255043"/>
    <lineage>
        <taxon>Bacteria</taxon>
        <taxon>Pseudomonadati</taxon>
        <taxon>Pseudomonadota</taxon>
        <taxon>Gammaproteobacteria</taxon>
        <taxon>Chromatiales</taxon>
        <taxon>Ectothiorhodospiraceae</taxon>
        <taxon>Thioalkalivibrio</taxon>
    </lineage>
</organism>
<evidence type="ECO:0000313" key="1">
    <source>
        <dbReference type="EMBL" id="AGA34537.1"/>
    </source>
</evidence>
<proteinExistence type="predicted"/>
<dbReference type="PATRIC" id="fig|1255043.3.peg.2924"/>
<dbReference type="eggNOG" id="COG0582">
    <property type="taxonomic scope" value="Bacteria"/>
</dbReference>
<accession>L0DZW1</accession>
<dbReference type="HOGENOM" id="CLU_3067250_0_0_6"/>
<gene>
    <name evidence="1" type="ordered locus">TVNIR_2899</name>
</gene>
<dbReference type="KEGG" id="tni:TVNIR_2899"/>
<dbReference type="Proteomes" id="UP000010809">
    <property type="component" value="Chromosome"/>
</dbReference>
<dbReference type="STRING" id="1255043.TVNIR_2899"/>
<protein>
    <submittedName>
        <fullName evidence="1">Tyrosine recombinase xerD</fullName>
    </submittedName>
</protein>
<name>L0DZW1_THIND</name>
<reference evidence="1" key="1">
    <citation type="submission" date="2015-12" db="EMBL/GenBank/DDBJ databases">
        <authorList>
            <person name="Tikhonova T.V."/>
            <person name="Pavlov A.R."/>
            <person name="Beletsky A.V."/>
            <person name="Mardanov A.V."/>
            <person name="Sorokin D.Y."/>
            <person name="Ravin N.V."/>
            <person name="Popov V.O."/>
        </authorList>
    </citation>
    <scope>NUCLEOTIDE SEQUENCE</scope>
    <source>
        <strain evidence="1">DSM 14787</strain>
    </source>
</reference>
<sequence>MARGGEVLTRASVIPQKTREPVRFELTEPTRVAVAAWIAKAGLTSGRYLFPSR</sequence>
<dbReference type="AlphaFoldDB" id="L0DZW1"/>
<evidence type="ECO:0000313" key="2">
    <source>
        <dbReference type="Proteomes" id="UP000010809"/>
    </source>
</evidence>
<keyword evidence="2" id="KW-1185">Reference proteome</keyword>